<feature type="signal peptide" evidence="1">
    <location>
        <begin position="1"/>
        <end position="18"/>
    </location>
</feature>
<dbReference type="OrthoDB" id="8176709at2759"/>
<protein>
    <submittedName>
        <fullName evidence="3">Uncharacterized protein LOC108741139</fullName>
    </submittedName>
</protein>
<proteinExistence type="predicted"/>
<dbReference type="KEGG" id="apln:108741139"/>
<dbReference type="Proteomes" id="UP000192223">
    <property type="component" value="Unplaced"/>
</dbReference>
<organism evidence="2 3">
    <name type="scientific">Agrilus planipennis</name>
    <name type="common">Emerald ash borer</name>
    <name type="synonym">Agrilus marcopoli</name>
    <dbReference type="NCBI Taxonomy" id="224129"/>
    <lineage>
        <taxon>Eukaryota</taxon>
        <taxon>Metazoa</taxon>
        <taxon>Ecdysozoa</taxon>
        <taxon>Arthropoda</taxon>
        <taxon>Hexapoda</taxon>
        <taxon>Insecta</taxon>
        <taxon>Pterygota</taxon>
        <taxon>Neoptera</taxon>
        <taxon>Endopterygota</taxon>
        <taxon>Coleoptera</taxon>
        <taxon>Polyphaga</taxon>
        <taxon>Elateriformia</taxon>
        <taxon>Buprestoidea</taxon>
        <taxon>Buprestidae</taxon>
        <taxon>Agrilinae</taxon>
        <taxon>Agrilus</taxon>
    </lineage>
</organism>
<sequence>MVLRYLLFLVSAITLVNSFGGEDKFIRKYAMMKIYESCFGSEVVKQIRKEMKAACLKCASYYDQASSASPTPPPSTQQPHKQEEGMTLDHENAIYTSGQPFGSEKLNPTIIAYRPNPYSPAMFRPFPNPGMFPPQPAPMFFSPQYQQPNPFVPPNPYGLPFLAQRQFYAGQRMARNMDIKGQLDLLSSRLSAKGKNVTCVMQELGYLNDNLEPNYEKIHERIGNLPVANELRSDIQEGVHFCRQFSQCVPEVNKEKSPLSRELVRPMFFFKCYKHKKLEACIMKDIREKYAGIDEDFEGEMEIRRHGKDLKTNDNDIDELASSMYEFLYGSDASLDLDTFL</sequence>
<keyword evidence="2" id="KW-1185">Reference proteome</keyword>
<dbReference type="GeneID" id="108741139"/>
<gene>
    <name evidence="3" type="primary">LOC108741139</name>
</gene>
<dbReference type="InParanoid" id="A0A7F5R4X7"/>
<accession>A0A7F5R4X7</accession>
<evidence type="ECO:0000313" key="2">
    <source>
        <dbReference type="Proteomes" id="UP000192223"/>
    </source>
</evidence>
<evidence type="ECO:0000313" key="3">
    <source>
        <dbReference type="RefSeq" id="XP_025830589.1"/>
    </source>
</evidence>
<keyword evidence="1" id="KW-0732">Signal</keyword>
<evidence type="ECO:0000256" key="1">
    <source>
        <dbReference type="SAM" id="SignalP"/>
    </source>
</evidence>
<reference evidence="3" key="1">
    <citation type="submission" date="2025-08" db="UniProtKB">
        <authorList>
            <consortium name="RefSeq"/>
        </authorList>
    </citation>
    <scope>IDENTIFICATION</scope>
    <source>
        <tissue evidence="3">Entire body</tissue>
    </source>
</reference>
<dbReference type="RefSeq" id="XP_025830589.1">
    <property type="nucleotide sequence ID" value="XM_025974804.1"/>
</dbReference>
<name>A0A7F5R4X7_AGRPL</name>
<feature type="chain" id="PRO_5028897543" evidence="1">
    <location>
        <begin position="19"/>
        <end position="341"/>
    </location>
</feature>
<dbReference type="AlphaFoldDB" id="A0A7F5R4X7"/>